<protein>
    <submittedName>
        <fullName evidence="4">Putative geranylgeranyl pyrophosphate synthase/polyprenyl synthetase</fullName>
    </submittedName>
</protein>
<keyword evidence="1" id="KW-0479">Metal-binding</keyword>
<dbReference type="OrthoDB" id="6921389at2759"/>
<dbReference type="SFLD" id="SFLDS00005">
    <property type="entry name" value="Isoprenoid_Synthase_Type_I"/>
    <property type="match status" value="1"/>
</dbReference>
<reference evidence="4" key="1">
    <citation type="journal article" date="2020" name="BMC">
        <title>Leishmania infection induces a limited differential gene expression in the sand fly midgut.</title>
        <authorList>
            <person name="Coutinho-Abreu I.V."/>
            <person name="Serafim T.D."/>
            <person name="Meneses C."/>
            <person name="Kamhawi S."/>
            <person name="Oliveira F."/>
            <person name="Valenzuela J.G."/>
        </authorList>
    </citation>
    <scope>NUCLEOTIDE SEQUENCE</scope>
    <source>
        <strain evidence="4">Jacobina</strain>
        <tissue evidence="4">Midgut</tissue>
    </source>
</reference>
<dbReference type="InterPro" id="IPR000092">
    <property type="entry name" value="Polyprenyl_synt"/>
</dbReference>
<proteinExistence type="inferred from homology"/>
<keyword evidence="2" id="KW-0460">Magnesium</keyword>
<dbReference type="KEGG" id="lll:129793110"/>
<evidence type="ECO:0000256" key="3">
    <source>
        <dbReference type="RuleBase" id="RU004466"/>
    </source>
</evidence>
<dbReference type="PROSITE" id="PS00723">
    <property type="entry name" value="POLYPRENYL_SYNTHASE_1"/>
    <property type="match status" value="1"/>
</dbReference>
<dbReference type="CDD" id="cd00685">
    <property type="entry name" value="Trans_IPPS_HT"/>
    <property type="match status" value="1"/>
</dbReference>
<name>A0A7G3AJG6_LUTLO</name>
<accession>A0A7G3AJG6</accession>
<evidence type="ECO:0000313" key="4">
    <source>
        <dbReference type="EMBL" id="MBC1171974.1"/>
    </source>
</evidence>
<sequence>MQSYPEFDEREFNQILQKCRDKSHQEQQDQILLQPYNYIHQIPGKNVRGKLALAFNQWLNIPTEKMHEIGNIVHMLHNSSLLLDDIEDNSILRRGVPVAHAIYGEACTINAANYAMFIALEKIQMLGHPEATRVYTEQLLELHRGQGMEIFWRDNFHCPTESDYKQMTIRKTGGLFMLAIRLMQLFSTNKTDFTKLTALLGLYFQIRDDYCNLMAEDYADNKSYCEDLTEGKYSFPIIHAIQQEGEDRQVFQILRQRTTNNEVKRYCVSIMEKLGSFSYTRSVLESLDREARIETMRLGNNPIMEGLLNELKTWK</sequence>
<dbReference type="Gene3D" id="1.10.600.10">
    <property type="entry name" value="Farnesyl Diphosphate Synthase"/>
    <property type="match status" value="1"/>
</dbReference>
<dbReference type="GO" id="GO:0008299">
    <property type="term" value="P:isoprenoid biosynthetic process"/>
    <property type="evidence" value="ECO:0007669"/>
    <property type="project" value="InterPro"/>
</dbReference>
<dbReference type="SFLD" id="SFLDG01017">
    <property type="entry name" value="Polyprenyl_Transferase_Like"/>
    <property type="match status" value="1"/>
</dbReference>
<evidence type="ECO:0000256" key="1">
    <source>
        <dbReference type="ARBA" id="ARBA00022723"/>
    </source>
</evidence>
<evidence type="ECO:0000256" key="2">
    <source>
        <dbReference type="ARBA" id="ARBA00022842"/>
    </source>
</evidence>
<dbReference type="GO" id="GO:0004659">
    <property type="term" value="F:prenyltransferase activity"/>
    <property type="evidence" value="ECO:0007669"/>
    <property type="project" value="InterPro"/>
</dbReference>
<dbReference type="EMBL" id="GITU01003271">
    <property type="protein sequence ID" value="MBC1171974.1"/>
    <property type="molecule type" value="Transcribed_RNA"/>
</dbReference>
<dbReference type="RefSeq" id="XP_055688734.1">
    <property type="nucleotide sequence ID" value="XM_055832759.1"/>
</dbReference>
<dbReference type="VEuPathDB" id="VectorBase:LLONM1_010064"/>
<keyword evidence="3" id="KW-0808">Transferase</keyword>
<dbReference type="PANTHER" id="PTHR12001">
    <property type="entry name" value="GERANYLGERANYL PYROPHOSPHATE SYNTHASE"/>
    <property type="match status" value="1"/>
</dbReference>
<dbReference type="InterPro" id="IPR008949">
    <property type="entry name" value="Isoprenoid_synthase_dom_sf"/>
</dbReference>
<dbReference type="AlphaFoldDB" id="A0A7G3AJG6"/>
<dbReference type="GO" id="GO:0042811">
    <property type="term" value="P:pheromone biosynthetic process"/>
    <property type="evidence" value="ECO:0007669"/>
    <property type="project" value="UniProtKB-ARBA"/>
</dbReference>
<dbReference type="PROSITE" id="PS00444">
    <property type="entry name" value="POLYPRENYL_SYNTHASE_2"/>
    <property type="match status" value="1"/>
</dbReference>
<organism evidence="4">
    <name type="scientific">Lutzomyia longipalpis</name>
    <name type="common">Sand fly</name>
    <dbReference type="NCBI Taxonomy" id="7200"/>
    <lineage>
        <taxon>Eukaryota</taxon>
        <taxon>Metazoa</taxon>
        <taxon>Ecdysozoa</taxon>
        <taxon>Arthropoda</taxon>
        <taxon>Hexapoda</taxon>
        <taxon>Insecta</taxon>
        <taxon>Pterygota</taxon>
        <taxon>Neoptera</taxon>
        <taxon>Endopterygota</taxon>
        <taxon>Diptera</taxon>
        <taxon>Nematocera</taxon>
        <taxon>Psychodoidea</taxon>
        <taxon>Psychodidae</taxon>
        <taxon>Lutzomyia</taxon>
        <taxon>Lutzomyia</taxon>
    </lineage>
</organism>
<dbReference type="GeneID" id="129793110"/>
<dbReference type="GO" id="GO:0046872">
    <property type="term" value="F:metal ion binding"/>
    <property type="evidence" value="ECO:0007669"/>
    <property type="project" value="UniProtKB-KW"/>
</dbReference>
<comment type="similarity">
    <text evidence="3">Belongs to the FPP/GGPP synthase family.</text>
</comment>
<dbReference type="PANTHER" id="PTHR12001:SF44">
    <property type="entry name" value="GERANYLGERANYL PYROPHOSPHATE SYNTHASE"/>
    <property type="match status" value="1"/>
</dbReference>
<dbReference type="CTD" id="38816"/>
<dbReference type="SUPFAM" id="SSF48576">
    <property type="entry name" value="Terpenoid synthases"/>
    <property type="match status" value="1"/>
</dbReference>
<dbReference type="InterPro" id="IPR033749">
    <property type="entry name" value="Polyprenyl_synt_CS"/>
</dbReference>
<dbReference type="Pfam" id="PF00348">
    <property type="entry name" value="polyprenyl_synt"/>
    <property type="match status" value="1"/>
</dbReference>